<evidence type="ECO:0000256" key="5">
    <source>
        <dbReference type="SAM" id="Coils"/>
    </source>
</evidence>
<dbReference type="PANTHER" id="PTHR13806">
    <property type="entry name" value="FLOTILLIN-RELATED"/>
    <property type="match status" value="1"/>
</dbReference>
<protein>
    <recommendedName>
        <fullName evidence="7">Band 7 domain-containing protein</fullName>
    </recommendedName>
</protein>
<dbReference type="Pfam" id="PF15975">
    <property type="entry name" value="Flot"/>
    <property type="match status" value="1"/>
</dbReference>
<dbReference type="InterPro" id="IPR031905">
    <property type="entry name" value="Flotillin_C"/>
</dbReference>
<name>A0A381ZXV0_9ZZZZ</name>
<dbReference type="InterPro" id="IPR027705">
    <property type="entry name" value="Flotillin_fam"/>
</dbReference>
<reference evidence="8" key="1">
    <citation type="submission" date="2018-05" db="EMBL/GenBank/DDBJ databases">
        <authorList>
            <person name="Lanie J.A."/>
            <person name="Ng W.-L."/>
            <person name="Kazmierczak K.M."/>
            <person name="Andrzejewski T.M."/>
            <person name="Davidsen T.M."/>
            <person name="Wayne K.J."/>
            <person name="Tettelin H."/>
            <person name="Glass J.I."/>
            <person name="Rusch D."/>
            <person name="Podicherti R."/>
            <person name="Tsui H.-C.T."/>
            <person name="Winkler M.E."/>
        </authorList>
    </citation>
    <scope>NUCLEOTIDE SEQUENCE</scope>
</reference>
<evidence type="ECO:0000313" key="8">
    <source>
        <dbReference type="EMBL" id="SVA93533.1"/>
    </source>
</evidence>
<evidence type="ECO:0000259" key="7">
    <source>
        <dbReference type="SMART" id="SM00244"/>
    </source>
</evidence>
<dbReference type="CDD" id="cd03399">
    <property type="entry name" value="SPFH_flotillin"/>
    <property type="match status" value="1"/>
</dbReference>
<dbReference type="InterPro" id="IPR001107">
    <property type="entry name" value="Band_7"/>
</dbReference>
<dbReference type="EMBL" id="UINC01022918">
    <property type="protein sequence ID" value="SVA93533.1"/>
    <property type="molecule type" value="Genomic_DNA"/>
</dbReference>
<comment type="similarity">
    <text evidence="2">Belongs to the band 7/mec-2 family. Flotillin subfamily.</text>
</comment>
<feature type="coiled-coil region" evidence="5">
    <location>
        <begin position="266"/>
        <end position="327"/>
    </location>
</feature>
<sequence length="469" mass="50832">MADASSILTIMIFATVLVLVAAVMFFAQRYKRCPPDQVMVIYGRTTGKVTKASKTLHGGAALVWPLIQDYAFLSLKPMTIKIDLRNALSQQNIRIHVPSTFTIGVSTEPKIMANAAERLLGLKPVDIEETAEEIIFGQLRLTVASMTIEQINQDRDEFLRHIQDNVSAELNKVGLFLINVNIVDITDESDYIESIGKKAAAHAVEQARIDVANAERDGAIGAAEANKTREIQVAENMAEAEKGRKAAEADKRVYVENQEALAISGENSAQAEIAAVNADLDQAKAAAKQRADIATAQAEAAIQRAFYSEEEERLKASEIVRETIQKQQIEIAAEAEAERQRRIAQGEADAILSVYKAEAEGIQKVLDAKADGYNKLVSSTSGDPKAAATLLMVEKIESMVAAQVEAIRNLKIDKITVWDSGNDADGSSTTSNFVSSLVQSLPPIHDVAKMSGVELPDYLGSMTAEEDGS</sequence>
<evidence type="ECO:0000256" key="4">
    <source>
        <dbReference type="ARBA" id="ARBA00023136"/>
    </source>
</evidence>
<accession>A0A381ZXV0</accession>
<dbReference type="SUPFAM" id="SSF117892">
    <property type="entry name" value="Band 7/SPFH domain"/>
    <property type="match status" value="1"/>
</dbReference>
<dbReference type="SMART" id="SM00244">
    <property type="entry name" value="PHB"/>
    <property type="match status" value="1"/>
</dbReference>
<dbReference type="Pfam" id="PF01145">
    <property type="entry name" value="Band_7"/>
    <property type="match status" value="1"/>
</dbReference>
<gene>
    <name evidence="8" type="ORF">METZ01_LOCUS146387</name>
</gene>
<evidence type="ECO:0000256" key="6">
    <source>
        <dbReference type="SAM" id="Phobius"/>
    </source>
</evidence>
<proteinExistence type="inferred from homology"/>
<dbReference type="PANTHER" id="PTHR13806:SF31">
    <property type="entry name" value="FLOTILLIN-LIKE PROTEIN 1-RELATED"/>
    <property type="match status" value="1"/>
</dbReference>
<dbReference type="AlphaFoldDB" id="A0A381ZXV0"/>
<evidence type="ECO:0000256" key="3">
    <source>
        <dbReference type="ARBA" id="ARBA00022475"/>
    </source>
</evidence>
<keyword evidence="3" id="KW-1003">Cell membrane</keyword>
<feature type="transmembrane region" description="Helical" evidence="6">
    <location>
        <begin position="6"/>
        <end position="27"/>
    </location>
</feature>
<dbReference type="Gene3D" id="3.30.479.30">
    <property type="entry name" value="Band 7 domain"/>
    <property type="match status" value="1"/>
</dbReference>
<organism evidence="8">
    <name type="scientific">marine metagenome</name>
    <dbReference type="NCBI Taxonomy" id="408172"/>
    <lineage>
        <taxon>unclassified sequences</taxon>
        <taxon>metagenomes</taxon>
        <taxon>ecological metagenomes</taxon>
    </lineage>
</organism>
<keyword evidence="4 6" id="KW-0472">Membrane</keyword>
<comment type="subcellular location">
    <subcellularLocation>
        <location evidence="1">Cell membrane</location>
    </subcellularLocation>
</comment>
<feature type="domain" description="Band 7" evidence="7">
    <location>
        <begin position="28"/>
        <end position="199"/>
    </location>
</feature>
<dbReference type="GO" id="GO:0005886">
    <property type="term" value="C:plasma membrane"/>
    <property type="evidence" value="ECO:0007669"/>
    <property type="project" value="UniProtKB-SubCell"/>
</dbReference>
<keyword evidence="5" id="KW-0175">Coiled coil</keyword>
<evidence type="ECO:0000256" key="1">
    <source>
        <dbReference type="ARBA" id="ARBA00004236"/>
    </source>
</evidence>
<keyword evidence="6" id="KW-1133">Transmembrane helix</keyword>
<evidence type="ECO:0000256" key="2">
    <source>
        <dbReference type="ARBA" id="ARBA00007161"/>
    </source>
</evidence>
<dbReference type="InterPro" id="IPR036013">
    <property type="entry name" value="Band_7/SPFH_dom_sf"/>
</dbReference>
<keyword evidence="6" id="KW-0812">Transmembrane</keyword>